<dbReference type="RefSeq" id="WP_006303284.1">
    <property type="nucleotide sequence ID" value="NZ_ACGK02000004.1"/>
</dbReference>
<reference evidence="7 8" key="1">
    <citation type="submission" date="2011-02" db="EMBL/GenBank/DDBJ databases">
        <authorList>
            <person name="Muzny D."/>
            <person name="Qin X."/>
            <person name="Buhay C."/>
            <person name="Dugan-Rocha S."/>
            <person name="Ding Y."/>
            <person name="Chen G."/>
            <person name="Hawes A."/>
            <person name="Holder M."/>
            <person name="Jhangiani S."/>
            <person name="Johnson A."/>
            <person name="Khan Z."/>
            <person name="Li Z."/>
            <person name="Liu W."/>
            <person name="Liu X."/>
            <person name="Perez L."/>
            <person name="Shen H."/>
            <person name="Wang Q."/>
            <person name="Watt J."/>
            <person name="Xi L."/>
            <person name="Xin Y."/>
            <person name="Zhou J."/>
            <person name="Deng J."/>
            <person name="Jiang H."/>
            <person name="Liu Y."/>
            <person name="Qu J."/>
            <person name="Song X.-Z."/>
            <person name="Zhang L."/>
            <person name="Villasana D."/>
            <person name="Johnson A."/>
            <person name="Liu J."/>
            <person name="Liyanage D."/>
            <person name="Lorensuhewa L."/>
            <person name="Robinson T."/>
            <person name="Song A."/>
            <person name="Song B.-B."/>
            <person name="Dinh H."/>
            <person name="Thornton R."/>
            <person name="Coyle M."/>
            <person name="Francisco L."/>
            <person name="Jackson L."/>
            <person name="Javaid M."/>
            <person name="Korchina V."/>
            <person name="Kovar C."/>
            <person name="Mata R."/>
            <person name="Mathew T."/>
            <person name="Ngo R."/>
            <person name="Nguyen L."/>
            <person name="Nguyen N."/>
            <person name="Okwuonu G."/>
            <person name="Ongeri F."/>
            <person name="Pham C."/>
            <person name="Simmons D."/>
            <person name="Wilczek-Boney K."/>
            <person name="Hale W."/>
            <person name="Jakkamsetti A."/>
            <person name="Pham P."/>
            <person name="Ruth R."/>
            <person name="San Lucas F."/>
            <person name="Warren J."/>
            <person name="Zhang J."/>
            <person name="Zhao Z."/>
            <person name="Zhou C."/>
            <person name="Zhu D."/>
            <person name="Lee S."/>
            <person name="Bess C."/>
            <person name="Blankenburg K."/>
            <person name="Forbes L."/>
            <person name="Fu Q."/>
            <person name="Gubbala S."/>
            <person name="Hirani K."/>
            <person name="Jayaseelan J.C."/>
            <person name="Lara F."/>
            <person name="Munidasa M."/>
            <person name="Palculict T."/>
            <person name="Patil S."/>
            <person name="Pu L.-L."/>
            <person name="Saada N."/>
            <person name="Tang L."/>
            <person name="Weissenberger G."/>
            <person name="Zhu Y."/>
            <person name="Hemphill L."/>
            <person name="Shang Y."/>
            <person name="Youmans B."/>
            <person name="Ayvaz T."/>
            <person name="Ross M."/>
            <person name="Santibanez J."/>
            <person name="Aqrawi P."/>
            <person name="Gross S."/>
            <person name="Joshi V."/>
            <person name="Fowler G."/>
            <person name="Nazareth L."/>
            <person name="Reid J."/>
            <person name="Worley K."/>
            <person name="Petrosino J."/>
            <person name="Highlander S."/>
            <person name="Gibbs R."/>
        </authorList>
    </citation>
    <scope>NUCLEOTIDE SEQUENCE [LARGE SCALE GENOMIC DNA]</scope>
    <source>
        <strain evidence="7 8">DSM 15829</strain>
    </source>
</reference>
<feature type="binding site" evidence="5">
    <location>
        <position position="199"/>
    </location>
    <ligand>
        <name>S-adenosyl-L-methionine</name>
        <dbReference type="ChEBI" id="CHEBI:59789"/>
    </ligand>
</feature>
<dbReference type="PROSITE" id="PS00092">
    <property type="entry name" value="N6_MTASE"/>
    <property type="match status" value="1"/>
</dbReference>
<dbReference type="InterPro" id="IPR007848">
    <property type="entry name" value="Small_mtfrase_dom"/>
</dbReference>
<sequence>MNQTVWTIKSILLWTTAYLTKKHDEHPRLSAEILLSSVMGFSRVELYLHYDQVLDASQLNAMHQRVEARSQGKPLQYITGEMPFRHIIMQCKPGVLIPRPETEVLVDIGIAALKEAHEYHRQPRVLEIGTGSGCIALSLASEVDSCTVLATDVSQDALELAQRNCQALHLEHRVTFVSCSIAQGVNPSYYGQFDLLISNPPYVPTSAVKTLPAEVALFEPHLALDGGKDGLDIFQKILETAPHMLRPGGMLCVELFEDNVDKAQALCVASGVWQKVYIERDLTHRKRFLVARLKGDFGAMTTQEHQLKAQRENKIVKVDQNNPDPQIIDKAVDVLAHEGVIITPTDSVYGIGCVALPHNAAHKRTFEIKHRDLRQTLPWLIGDESDLMRYAVDVPAWAQKLAHTFWPGALTLVVKACDDVPQEYVHADNKTIALRLPDSNVVRALARKLSCPLAITSANTHGADAAISGATLEDRLIDEVDLVLDAGSAPLAVASTIVDCTQSTPKILRIGAIDPHDIMEALSAQA</sequence>
<keyword evidence="2 5" id="KW-0808">Transferase</keyword>
<dbReference type="InterPro" id="IPR019874">
    <property type="entry name" value="RF_methyltr_PrmC"/>
</dbReference>
<dbReference type="PROSITE" id="PS51163">
    <property type="entry name" value="YRDC"/>
    <property type="match status" value="1"/>
</dbReference>
<name>F1T6I7_9ACTN</name>
<dbReference type="NCBIfam" id="TIGR03534">
    <property type="entry name" value="RF_mod_PrmC"/>
    <property type="match status" value="1"/>
</dbReference>
<keyword evidence="8" id="KW-1185">Reference proteome</keyword>
<dbReference type="eggNOG" id="COG0009">
    <property type="taxonomic scope" value="Bacteria"/>
</dbReference>
<accession>F1T6I7</accession>
<gene>
    <name evidence="5 7" type="primary">prmC</name>
    <name evidence="7" type="ORF">HMPREF0091_11078</name>
</gene>
<dbReference type="Gene3D" id="1.10.8.10">
    <property type="entry name" value="DNA helicase RuvA subunit, C-terminal domain"/>
    <property type="match status" value="1"/>
</dbReference>
<comment type="caution">
    <text evidence="5">Lacks conserved residue(s) required for the propagation of feature annotation.</text>
</comment>
<proteinExistence type="inferred from homology"/>
<dbReference type="Gene3D" id="3.90.870.10">
    <property type="entry name" value="DHBP synthase"/>
    <property type="match status" value="1"/>
</dbReference>
<evidence type="ECO:0000259" key="6">
    <source>
        <dbReference type="PROSITE" id="PS51163"/>
    </source>
</evidence>
<comment type="function">
    <text evidence="5">Methylates the class 1 translation termination release factors RF1/PrfA and RF2/PrfB on the glutamine residue of the universally conserved GGQ motif.</text>
</comment>
<dbReference type="CDD" id="cd02440">
    <property type="entry name" value="AdoMet_MTases"/>
    <property type="match status" value="1"/>
</dbReference>
<comment type="catalytic activity">
    <reaction evidence="4 5">
        <text>L-glutaminyl-[peptide chain release factor] + S-adenosyl-L-methionine = N(5)-methyl-L-glutaminyl-[peptide chain release factor] + S-adenosyl-L-homocysteine + H(+)</text>
        <dbReference type="Rhea" id="RHEA:42896"/>
        <dbReference type="Rhea" id="RHEA-COMP:10271"/>
        <dbReference type="Rhea" id="RHEA-COMP:10272"/>
        <dbReference type="ChEBI" id="CHEBI:15378"/>
        <dbReference type="ChEBI" id="CHEBI:30011"/>
        <dbReference type="ChEBI" id="CHEBI:57856"/>
        <dbReference type="ChEBI" id="CHEBI:59789"/>
        <dbReference type="ChEBI" id="CHEBI:61891"/>
        <dbReference type="EC" id="2.1.1.297"/>
    </reaction>
</comment>
<evidence type="ECO:0000256" key="4">
    <source>
        <dbReference type="ARBA" id="ARBA00048391"/>
    </source>
</evidence>
<dbReference type="GO" id="GO:0032259">
    <property type="term" value="P:methylation"/>
    <property type="evidence" value="ECO:0007669"/>
    <property type="project" value="UniProtKB-KW"/>
</dbReference>
<feature type="binding site" evidence="5">
    <location>
        <begin position="199"/>
        <end position="202"/>
    </location>
    <ligand>
        <name>substrate</name>
    </ligand>
</feature>
<comment type="similarity">
    <text evidence="5">Belongs to the protein N5-glutamine methyltransferase family. PrmC subfamily.</text>
</comment>
<dbReference type="PANTHER" id="PTHR18895:SF74">
    <property type="entry name" value="MTRF1L RELEASE FACTOR GLUTAMINE METHYLTRANSFERASE"/>
    <property type="match status" value="1"/>
</dbReference>
<dbReference type="GO" id="GO:0003725">
    <property type="term" value="F:double-stranded RNA binding"/>
    <property type="evidence" value="ECO:0007669"/>
    <property type="project" value="InterPro"/>
</dbReference>
<dbReference type="Pfam" id="PF17827">
    <property type="entry name" value="PrmC_N"/>
    <property type="match status" value="1"/>
</dbReference>
<dbReference type="NCBIfam" id="TIGR00057">
    <property type="entry name" value="L-threonylcarbamoyladenylate synthase"/>
    <property type="match status" value="1"/>
</dbReference>
<dbReference type="eggNOG" id="COG2890">
    <property type="taxonomic scope" value="Bacteria"/>
</dbReference>
<organism evidence="7 8">
    <name type="scientific">Fannyhessea vaginae DSM 15829</name>
    <dbReference type="NCBI Taxonomy" id="525256"/>
    <lineage>
        <taxon>Bacteria</taxon>
        <taxon>Bacillati</taxon>
        <taxon>Actinomycetota</taxon>
        <taxon>Coriobacteriia</taxon>
        <taxon>Coriobacteriales</taxon>
        <taxon>Atopobiaceae</taxon>
        <taxon>Fannyhessea</taxon>
    </lineage>
</organism>
<dbReference type="OrthoDB" id="9800643at2"/>
<dbReference type="EC" id="2.1.1.297" evidence="5"/>
<dbReference type="Proteomes" id="UP000005947">
    <property type="component" value="Unassembled WGS sequence"/>
</dbReference>
<dbReference type="PANTHER" id="PTHR18895">
    <property type="entry name" value="HEMK METHYLTRANSFERASE"/>
    <property type="match status" value="1"/>
</dbReference>
<dbReference type="EMBL" id="ACGK02000004">
    <property type="protein sequence ID" value="EGF22752.1"/>
    <property type="molecule type" value="Genomic_DNA"/>
</dbReference>
<evidence type="ECO:0000256" key="1">
    <source>
        <dbReference type="ARBA" id="ARBA00022603"/>
    </source>
</evidence>
<keyword evidence="1 5" id="KW-0489">Methyltransferase</keyword>
<dbReference type="InterPro" id="IPR040758">
    <property type="entry name" value="PrmC_N"/>
</dbReference>
<evidence type="ECO:0000256" key="5">
    <source>
        <dbReference type="HAMAP-Rule" id="MF_02126"/>
    </source>
</evidence>
<feature type="domain" description="YrdC-like" evidence="6">
    <location>
        <begin position="325"/>
        <end position="513"/>
    </location>
</feature>
<dbReference type="Pfam" id="PF01300">
    <property type="entry name" value="Sua5_yciO_yrdC"/>
    <property type="match status" value="1"/>
</dbReference>
<feature type="binding site" evidence="5">
    <location>
        <position position="152"/>
    </location>
    <ligand>
        <name>S-adenosyl-L-methionine</name>
        <dbReference type="ChEBI" id="CHEBI:59789"/>
    </ligand>
</feature>
<keyword evidence="3 5" id="KW-0949">S-adenosyl-L-methionine</keyword>
<dbReference type="NCBIfam" id="TIGR00536">
    <property type="entry name" value="hemK_fam"/>
    <property type="match status" value="1"/>
</dbReference>
<dbReference type="SUPFAM" id="SSF53335">
    <property type="entry name" value="S-adenosyl-L-methionine-dependent methyltransferases"/>
    <property type="match status" value="1"/>
</dbReference>
<dbReference type="InterPro" id="IPR017945">
    <property type="entry name" value="DHBP_synth_RibB-like_a/b_dom"/>
</dbReference>
<feature type="binding site" evidence="5">
    <location>
        <begin position="129"/>
        <end position="133"/>
    </location>
    <ligand>
        <name>S-adenosyl-L-methionine</name>
        <dbReference type="ChEBI" id="CHEBI:59789"/>
    </ligand>
</feature>
<dbReference type="GeneID" id="93210723"/>
<dbReference type="GO" id="GO:0102559">
    <property type="term" value="F:peptide chain release factor N(5)-glutamine methyltransferase activity"/>
    <property type="evidence" value="ECO:0007669"/>
    <property type="project" value="UniProtKB-EC"/>
</dbReference>
<dbReference type="Gene3D" id="3.40.50.150">
    <property type="entry name" value="Vaccinia Virus protein VP39"/>
    <property type="match status" value="1"/>
</dbReference>
<dbReference type="SUPFAM" id="SSF55821">
    <property type="entry name" value="YrdC/RibB"/>
    <property type="match status" value="1"/>
</dbReference>
<dbReference type="InterPro" id="IPR002052">
    <property type="entry name" value="DNA_methylase_N6_adenine_CS"/>
</dbReference>
<dbReference type="InterPro" id="IPR006070">
    <property type="entry name" value="Sua5-like_dom"/>
</dbReference>
<dbReference type="InterPro" id="IPR029063">
    <property type="entry name" value="SAM-dependent_MTases_sf"/>
</dbReference>
<dbReference type="Pfam" id="PF05175">
    <property type="entry name" value="MTS"/>
    <property type="match status" value="1"/>
</dbReference>
<dbReference type="HAMAP" id="MF_02126">
    <property type="entry name" value="RF_methyltr_PrmC"/>
    <property type="match status" value="1"/>
</dbReference>
<evidence type="ECO:0000313" key="8">
    <source>
        <dbReference type="Proteomes" id="UP000005947"/>
    </source>
</evidence>
<dbReference type="InterPro" id="IPR004556">
    <property type="entry name" value="HemK-like"/>
</dbReference>
<protein>
    <recommendedName>
        <fullName evidence="5">Release factor glutamine methyltransferase</fullName>
        <shortName evidence="5">RF MTase</shortName>
        <ecNumber evidence="5">2.1.1.297</ecNumber>
    </recommendedName>
    <alternativeName>
        <fullName evidence="5">N5-glutamine methyltransferase PrmC</fullName>
    </alternativeName>
    <alternativeName>
        <fullName evidence="5">Protein-(glutamine-N5) MTase PrmC</fullName>
    </alternativeName>
    <alternativeName>
        <fullName evidence="5">Protein-glutamine N-methyltransferase PrmC</fullName>
    </alternativeName>
</protein>
<evidence type="ECO:0000256" key="2">
    <source>
        <dbReference type="ARBA" id="ARBA00022679"/>
    </source>
</evidence>
<evidence type="ECO:0000313" key="7">
    <source>
        <dbReference type="EMBL" id="EGF22752.1"/>
    </source>
</evidence>
<dbReference type="AlphaFoldDB" id="F1T6I7"/>
<comment type="caution">
    <text evidence="7">The sequence shown here is derived from an EMBL/GenBank/DDBJ whole genome shotgun (WGS) entry which is preliminary data.</text>
</comment>
<dbReference type="InterPro" id="IPR050320">
    <property type="entry name" value="N5-glutamine_MTase"/>
</dbReference>
<evidence type="ECO:0000256" key="3">
    <source>
        <dbReference type="ARBA" id="ARBA00022691"/>
    </source>
</evidence>